<feature type="transmembrane region" description="Helical" evidence="2">
    <location>
        <begin position="406"/>
        <end position="424"/>
    </location>
</feature>
<evidence type="ECO:0000256" key="2">
    <source>
        <dbReference type="SAM" id="Phobius"/>
    </source>
</evidence>
<feature type="transmembrane region" description="Helical" evidence="2">
    <location>
        <begin position="467"/>
        <end position="484"/>
    </location>
</feature>
<feature type="transmembrane region" description="Helical" evidence="2">
    <location>
        <begin position="564"/>
        <end position="584"/>
    </location>
</feature>
<feature type="transmembrane region" description="Helical" evidence="2">
    <location>
        <begin position="591"/>
        <end position="608"/>
    </location>
</feature>
<keyword evidence="3" id="KW-0732">Signal</keyword>
<comment type="caution">
    <text evidence="4">The sequence shown here is derived from an EMBL/GenBank/DDBJ whole genome shotgun (WGS) entry which is preliminary data.</text>
</comment>
<feature type="transmembrane region" description="Helical" evidence="2">
    <location>
        <begin position="374"/>
        <end position="394"/>
    </location>
</feature>
<feature type="transmembrane region" description="Helical" evidence="2">
    <location>
        <begin position="504"/>
        <end position="527"/>
    </location>
</feature>
<keyword evidence="2" id="KW-1133">Transmembrane helix</keyword>
<dbReference type="Proteomes" id="UP000250462">
    <property type="component" value="Unassembled WGS sequence"/>
</dbReference>
<feature type="region of interest" description="Disordered" evidence="1">
    <location>
        <begin position="98"/>
        <end position="129"/>
    </location>
</feature>
<evidence type="ECO:0000256" key="1">
    <source>
        <dbReference type="SAM" id="MobiDB-lite"/>
    </source>
</evidence>
<name>A0A329R0C9_9ACTN</name>
<feature type="transmembrane region" description="Helical" evidence="2">
    <location>
        <begin position="436"/>
        <end position="455"/>
    </location>
</feature>
<keyword evidence="2" id="KW-0812">Transmembrane</keyword>
<keyword evidence="5" id="KW-1185">Reference proteome</keyword>
<feature type="signal peptide" evidence="3">
    <location>
        <begin position="1"/>
        <end position="29"/>
    </location>
</feature>
<dbReference type="EMBL" id="QMIG01000002">
    <property type="protein sequence ID" value="RAW18074.1"/>
    <property type="molecule type" value="Genomic_DNA"/>
</dbReference>
<sequence length="742" mass="77505">MVSVLRSSWLVPVAALAALVILLAPPADAASGADPSRDDQPAAVFVGIAGLAWDDVTAEDMPTLYELTGRDAAASLTARTIRSRTCVVDGWLTVSSGRRSTDVVDSDDDGSADRYCRPTPGPEADADGSATVPGWQEYVEEQHNHAYNATVGLLGDRLAEHDVCATAVGHGAALALADSSGHVASYRPNPGEVDAEMMSECPLTVIDLGSMPPPASAGSDRETREAALEHRRQVASGIDDLLDELIDELPRNTALLVAGISDSGPTAIPLHDDPSQVAGSALRVAAATGPMPGGGEWGSRWLTSGSTQWTGIVQITDITSTLLEYAGLDEPTAGTVGRPWRAGETHPASAAETVDELLSTHIATQIYRTQSGPFFQLLGAAQLVLFAVALIVWVRFRPARVMVQRIVHVGAVAIASFPVSSYLANLAPWAKFERPAIALWALIIAISVAITVTAFRGPWRKKIYGPAGMVGGSTAAVMAIDVSTGSNLQQLSLLGLSPVVAGRFYGLGNIPFAIFIAACLVGTAALAQWIIDRGGSRRSAGTVTAVIGGLATIVVGAPQAGADVGGILAAIPGFAVLVIGVLGTRLTFVKLAAAAIAALAVFLLVAWLDWLRPVGERTHFGGFFDDLVSGEAWTVIWRKISASFGTLFRLPYYAWTVPPLYAGILWVTRPAVRGFQQTLQHWSILRSLVWAGLVAGAAGFAANDSGIIVPALILTTGIPLVVAAIAAAQQTPDRSRSAKAGR</sequence>
<feature type="transmembrane region" description="Helical" evidence="2">
    <location>
        <begin position="539"/>
        <end position="558"/>
    </location>
</feature>
<feature type="transmembrane region" description="Helical" evidence="2">
    <location>
        <begin position="684"/>
        <end position="701"/>
    </location>
</feature>
<feature type="chain" id="PRO_5016350306" description="Cytochrome d ubiquinol oxidase subunit II" evidence="3">
    <location>
        <begin position="30"/>
        <end position="742"/>
    </location>
</feature>
<feature type="transmembrane region" description="Helical" evidence="2">
    <location>
        <begin position="652"/>
        <end position="672"/>
    </location>
</feature>
<dbReference type="AlphaFoldDB" id="A0A329R0C9"/>
<evidence type="ECO:0000313" key="5">
    <source>
        <dbReference type="Proteomes" id="UP000250462"/>
    </source>
</evidence>
<accession>A0A329R0C9</accession>
<evidence type="ECO:0000313" key="4">
    <source>
        <dbReference type="EMBL" id="RAW18074.1"/>
    </source>
</evidence>
<proteinExistence type="predicted"/>
<feature type="transmembrane region" description="Helical" evidence="2">
    <location>
        <begin position="707"/>
        <end position="728"/>
    </location>
</feature>
<organism evidence="4 5">
    <name type="scientific">Phytoactinopolyspora halophila</name>
    <dbReference type="NCBI Taxonomy" id="1981511"/>
    <lineage>
        <taxon>Bacteria</taxon>
        <taxon>Bacillati</taxon>
        <taxon>Actinomycetota</taxon>
        <taxon>Actinomycetes</taxon>
        <taxon>Jiangellales</taxon>
        <taxon>Jiangellaceae</taxon>
        <taxon>Phytoactinopolyspora</taxon>
    </lineage>
</organism>
<evidence type="ECO:0000256" key="3">
    <source>
        <dbReference type="SAM" id="SignalP"/>
    </source>
</evidence>
<gene>
    <name evidence="4" type="ORF">DPM12_04395</name>
</gene>
<protein>
    <recommendedName>
        <fullName evidence="6">Cytochrome d ubiquinol oxidase subunit II</fullName>
    </recommendedName>
</protein>
<evidence type="ECO:0008006" key="6">
    <source>
        <dbReference type="Google" id="ProtNLM"/>
    </source>
</evidence>
<dbReference type="OrthoDB" id="3264110at2"/>
<keyword evidence="2" id="KW-0472">Membrane</keyword>
<reference evidence="4 5" key="1">
    <citation type="submission" date="2018-06" db="EMBL/GenBank/DDBJ databases">
        <title>Phytoactinopolyspora halophila sp. nov., a novel halophilic actinomycete isolated from a saline soil in China.</title>
        <authorList>
            <person name="Tang S.-K."/>
        </authorList>
    </citation>
    <scope>NUCLEOTIDE SEQUENCE [LARGE SCALE GENOMIC DNA]</scope>
    <source>
        <strain evidence="4 5">YIM 96934</strain>
    </source>
</reference>